<protein>
    <recommendedName>
        <fullName evidence="4">Transcriptional regulator</fullName>
    </recommendedName>
</protein>
<evidence type="ECO:0000313" key="3">
    <source>
        <dbReference type="Proteomes" id="UP000219914"/>
    </source>
</evidence>
<feature type="region of interest" description="Disordered" evidence="1">
    <location>
        <begin position="74"/>
        <end position="141"/>
    </location>
</feature>
<sequence>MKTPQRPFVVEYKANRRQTLTRPSSIWGSLDLRAVARQVEADGILPDTGHLVARQTVDDPKPAETSVPSLDLLAAPEHNPQKPPAGILPDGIGVAKQELSSGAATEKPVAPAPRHRRTPAASKRTAVASVQTEPASIPAMTPVDDHQAKLQPDSQMDDLSALDAENRRLKRLLLAKLRDENRALQAMLRRFDTE</sequence>
<dbReference type="RefSeq" id="WP_077991663.1">
    <property type="nucleotide sequence ID" value="NZ_LODW01000043.1"/>
</dbReference>
<evidence type="ECO:0008006" key="4">
    <source>
        <dbReference type="Google" id="ProtNLM"/>
    </source>
</evidence>
<accession>A0ABX4JSE0</accession>
<organism evidence="2 3">
    <name type="scientific">Rhizobium hidalgonense</name>
    <dbReference type="NCBI Taxonomy" id="1538159"/>
    <lineage>
        <taxon>Bacteria</taxon>
        <taxon>Pseudomonadati</taxon>
        <taxon>Pseudomonadota</taxon>
        <taxon>Alphaproteobacteria</taxon>
        <taxon>Hyphomicrobiales</taxon>
        <taxon>Rhizobiaceae</taxon>
        <taxon>Rhizobium/Agrobacterium group</taxon>
        <taxon>Rhizobium</taxon>
    </lineage>
</organism>
<comment type="caution">
    <text evidence="2">The sequence shown here is derived from an EMBL/GenBank/DDBJ whole genome shotgun (WGS) entry which is preliminary data.</text>
</comment>
<dbReference type="EMBL" id="NWSY01000015">
    <property type="protein sequence ID" value="PDT21843.1"/>
    <property type="molecule type" value="Genomic_DNA"/>
</dbReference>
<evidence type="ECO:0000313" key="2">
    <source>
        <dbReference type="EMBL" id="PDT21843.1"/>
    </source>
</evidence>
<name>A0ABX4JSE0_9HYPH</name>
<evidence type="ECO:0000256" key="1">
    <source>
        <dbReference type="SAM" id="MobiDB-lite"/>
    </source>
</evidence>
<dbReference type="Proteomes" id="UP000219914">
    <property type="component" value="Unassembled WGS sequence"/>
</dbReference>
<reference evidence="2 3" key="1">
    <citation type="submission" date="2017-09" db="EMBL/GenBank/DDBJ databases">
        <title>Comparative genomics of rhizobia isolated from Phaseolus vulgaris in China.</title>
        <authorList>
            <person name="Tong W."/>
        </authorList>
    </citation>
    <scope>NUCLEOTIDE SEQUENCE [LARGE SCALE GENOMIC DNA]</scope>
    <source>
        <strain evidence="2 3">FH14</strain>
    </source>
</reference>
<keyword evidence="3" id="KW-1185">Reference proteome</keyword>
<proteinExistence type="predicted"/>
<gene>
    <name evidence="2" type="ORF">CO674_20080</name>
</gene>